<protein>
    <submittedName>
        <fullName evidence="2">Uncharacterized protein</fullName>
    </submittedName>
</protein>
<feature type="transmembrane region" description="Helical" evidence="1">
    <location>
        <begin position="37"/>
        <end position="57"/>
    </location>
</feature>
<dbReference type="EMBL" id="AB924607">
    <property type="protein sequence ID" value="BAT24332.1"/>
    <property type="molecule type" value="Genomic_DNA"/>
</dbReference>
<evidence type="ECO:0000313" key="2">
    <source>
        <dbReference type="EMBL" id="BAT24332.1"/>
    </source>
</evidence>
<proteinExistence type="predicted"/>
<organism evidence="2">
    <name type="scientific">Klebsiella sp. 4349</name>
    <dbReference type="NCBI Taxonomy" id="1497839"/>
    <lineage>
        <taxon>Bacteria</taxon>
        <taxon>Pseudomonadati</taxon>
        <taxon>Pseudomonadota</taxon>
        <taxon>Gammaproteobacteria</taxon>
        <taxon>Enterobacterales</taxon>
        <taxon>Enterobacteriaceae</taxon>
        <taxon>Klebsiella/Raoultella group</taxon>
        <taxon>Klebsiella</taxon>
    </lineage>
</organism>
<accession>A0A0P0YT61</accession>
<keyword evidence="1" id="KW-0812">Transmembrane</keyword>
<name>A0A0P0YT61_9ENTR</name>
<keyword evidence="1" id="KW-0472">Membrane</keyword>
<keyword evidence="1" id="KW-1133">Transmembrane helix</keyword>
<evidence type="ECO:0000256" key="1">
    <source>
        <dbReference type="SAM" id="Phobius"/>
    </source>
</evidence>
<reference evidence="2" key="1">
    <citation type="submission" date="2014-04" db="EMBL/GenBank/DDBJ databases">
        <authorList>
            <person name="Harrison E."/>
        </authorList>
    </citation>
    <scope>NUCLEOTIDE SEQUENCE</scope>
    <source>
        <strain evidence="2">4349</strain>
    </source>
</reference>
<dbReference type="AlphaFoldDB" id="A0A0P0YT61"/>
<sequence length="106" mass="11946">MLSIIALYCNCLARSERSESLELKRKLIASCTDGKVNAYNISITAIATIKILLLFLISCIKASAIDVAPITHKKRERLNIIERTKRINVMVLNKVIRLLTISFVNM</sequence>
<reference evidence="2" key="2">
    <citation type="journal article" date="2015" name="Sci. Rep.">
        <title>Genetic analysis of capsular polysaccharide synthesis gene clusters in 79 capsular types of Klebsiella spp.</title>
        <authorList>
            <person name="Pan Y.J."/>
            <person name="Lin T.L."/>
            <person name="Chen C.T."/>
            <person name="Chen Y.Y."/>
            <person name="Hsieh P.F."/>
            <person name="Hsu C.R."/>
            <person name="Wu M.C."/>
            <person name="Wang J.T."/>
        </authorList>
    </citation>
    <scope>NUCLEOTIDE SEQUENCE</scope>
    <source>
        <strain evidence="2">4349</strain>
    </source>
</reference>